<dbReference type="Pfam" id="PF03713">
    <property type="entry name" value="DUF305"/>
    <property type="match status" value="1"/>
</dbReference>
<dbReference type="RefSeq" id="WP_233460654.1">
    <property type="nucleotide sequence ID" value="NZ_CABJCG010000003.1"/>
</dbReference>
<keyword evidence="1" id="KW-0175">Coiled coil</keyword>
<dbReference type="InterPro" id="IPR012347">
    <property type="entry name" value="Ferritin-like"/>
</dbReference>
<evidence type="ECO:0000313" key="6">
    <source>
        <dbReference type="Proteomes" id="UP000198508"/>
    </source>
</evidence>
<proteinExistence type="predicted"/>
<evidence type="ECO:0000256" key="2">
    <source>
        <dbReference type="SAM" id="MobiDB-lite"/>
    </source>
</evidence>
<feature type="transmembrane region" description="Helical" evidence="3">
    <location>
        <begin position="7"/>
        <end position="25"/>
    </location>
</feature>
<feature type="compositionally biased region" description="Basic and acidic residues" evidence="2">
    <location>
        <begin position="63"/>
        <end position="72"/>
    </location>
</feature>
<feature type="region of interest" description="Disordered" evidence="2">
    <location>
        <begin position="31"/>
        <end position="78"/>
    </location>
</feature>
<dbReference type="PANTHER" id="PTHR36933:SF1">
    <property type="entry name" value="SLL0788 PROTEIN"/>
    <property type="match status" value="1"/>
</dbReference>
<protein>
    <submittedName>
        <fullName evidence="5">Uncharacterized conserved protein, DUF305 family</fullName>
    </submittedName>
</protein>
<keyword evidence="3" id="KW-0812">Transmembrane</keyword>
<dbReference type="Gene3D" id="1.20.1260.10">
    <property type="match status" value="2"/>
</dbReference>
<organism evidence="5 6">
    <name type="scientific">Enterocloster lavalensis</name>
    <dbReference type="NCBI Taxonomy" id="460384"/>
    <lineage>
        <taxon>Bacteria</taxon>
        <taxon>Bacillati</taxon>
        <taxon>Bacillota</taxon>
        <taxon>Clostridia</taxon>
        <taxon>Lachnospirales</taxon>
        <taxon>Lachnospiraceae</taxon>
        <taxon>Enterocloster</taxon>
    </lineage>
</organism>
<dbReference type="GeneID" id="93277343"/>
<feature type="compositionally biased region" description="Low complexity" evidence="2">
    <location>
        <begin position="37"/>
        <end position="62"/>
    </location>
</feature>
<sequence>MSKNSRYWAIGAIVVLALLLIWIMFSAGNPGSSGQDSTAESTASSSGASESASSAAQGTSESADSHSGHNMDGHSASADQNLNSYLADQDRQMDQMMTGMQGIPESGSASVDFLTGMIPHHQAAVDMAESYLKYGGENKELKELAENIIEVQREEIDQMEKMAGSLKEKGTHNEDQAKAYRQEYDKMFEDGAHGHHMPDSSPATVDEAFAEGMMMHHQMAVDMARSILEYTDDEEVTQLANAIIEQQEVEISQMKGILEGLQQGQQESASESRPAGQ</sequence>
<feature type="domain" description="DUF305" evidence="4">
    <location>
        <begin position="111"/>
        <end position="258"/>
    </location>
</feature>
<accession>A0A1I0JLY2</accession>
<keyword evidence="3" id="KW-1133">Transmembrane helix</keyword>
<evidence type="ECO:0000256" key="3">
    <source>
        <dbReference type="SAM" id="Phobius"/>
    </source>
</evidence>
<reference evidence="6" key="1">
    <citation type="submission" date="2016-10" db="EMBL/GenBank/DDBJ databases">
        <authorList>
            <person name="Varghese N."/>
            <person name="Submissions S."/>
        </authorList>
    </citation>
    <scope>NUCLEOTIDE SEQUENCE [LARGE SCALE GENOMIC DNA]</scope>
    <source>
        <strain evidence="6">NLAE-zl-G277</strain>
    </source>
</reference>
<evidence type="ECO:0000313" key="5">
    <source>
        <dbReference type="EMBL" id="SEU11314.1"/>
    </source>
</evidence>
<dbReference type="PANTHER" id="PTHR36933">
    <property type="entry name" value="SLL0788 PROTEIN"/>
    <property type="match status" value="1"/>
</dbReference>
<evidence type="ECO:0000256" key="1">
    <source>
        <dbReference type="SAM" id="Coils"/>
    </source>
</evidence>
<dbReference type="AlphaFoldDB" id="A0A1I0JLY2"/>
<evidence type="ECO:0000259" key="4">
    <source>
        <dbReference type="Pfam" id="PF03713"/>
    </source>
</evidence>
<keyword evidence="3" id="KW-0472">Membrane</keyword>
<feature type="coiled-coil region" evidence="1">
    <location>
        <begin position="134"/>
        <end position="169"/>
    </location>
</feature>
<dbReference type="Proteomes" id="UP000198508">
    <property type="component" value="Unassembled WGS sequence"/>
</dbReference>
<dbReference type="InterPro" id="IPR009078">
    <property type="entry name" value="Ferritin-like_SF"/>
</dbReference>
<dbReference type="InterPro" id="IPR005183">
    <property type="entry name" value="DUF305_CopM-like"/>
</dbReference>
<dbReference type="EMBL" id="FOIM01000032">
    <property type="protein sequence ID" value="SEU11314.1"/>
    <property type="molecule type" value="Genomic_DNA"/>
</dbReference>
<gene>
    <name evidence="5" type="ORF">SAMN05216313_13221</name>
</gene>
<dbReference type="SUPFAM" id="SSF47240">
    <property type="entry name" value="Ferritin-like"/>
    <property type="match status" value="1"/>
</dbReference>
<keyword evidence="6" id="KW-1185">Reference proteome</keyword>
<name>A0A1I0JLY2_9FIRM</name>